<reference evidence="2" key="2">
    <citation type="submission" date="2016-11" db="EMBL/GenBank/DDBJ databases">
        <authorList>
            <person name="Jaros S."/>
            <person name="Januszkiewicz K."/>
            <person name="Wedrychowicz H."/>
        </authorList>
    </citation>
    <scope>NUCLEOTIDE SEQUENCE [LARGE SCALE GENOMIC DNA]</scope>
    <source>
        <strain evidence="2">DSM 26884</strain>
    </source>
</reference>
<proteinExistence type="predicted"/>
<evidence type="ECO:0000313" key="4">
    <source>
        <dbReference type="Proteomes" id="UP000286075"/>
    </source>
</evidence>
<dbReference type="SUPFAM" id="SSF81301">
    <property type="entry name" value="Nucleotidyltransferase"/>
    <property type="match status" value="1"/>
</dbReference>
<keyword evidence="3" id="KW-1185">Reference proteome</keyword>
<reference evidence="1 4" key="3">
    <citation type="submission" date="2018-08" db="EMBL/GenBank/DDBJ databases">
        <title>A genome reference for cultivated species of the human gut microbiota.</title>
        <authorList>
            <person name="Zou Y."/>
            <person name="Xue W."/>
            <person name="Luo G."/>
        </authorList>
    </citation>
    <scope>NUCLEOTIDE SEQUENCE [LARGE SCALE GENOMIC DNA]</scope>
    <source>
        <strain evidence="1 4">OF03-9BH</strain>
    </source>
</reference>
<dbReference type="InterPro" id="IPR043519">
    <property type="entry name" value="NT_sf"/>
</dbReference>
<evidence type="ECO:0000313" key="1">
    <source>
        <dbReference type="EMBL" id="RGX80449.1"/>
    </source>
</evidence>
<dbReference type="EMBL" id="FQZN01000015">
    <property type="protein sequence ID" value="SHJ09410.1"/>
    <property type="molecule type" value="Genomic_DNA"/>
</dbReference>
<dbReference type="Gene3D" id="3.30.460.40">
    <property type="match status" value="1"/>
</dbReference>
<dbReference type="Proteomes" id="UP000184192">
    <property type="component" value="Unassembled WGS sequence"/>
</dbReference>
<sequence length="158" mass="18260">MEIKERITQTLAFIADELKEVAPYSCIIGASAMILHGYEIGNTADIDILTTSEGSDKLQLSLKEYMETAPLTKENELFRSNFARFQLPLMDVEVMGELQVCKDKEWRPVFIEEYTTLHIENVAIRIPTLKEQIRVLSLFGREKDYRRINQLRNLGGKY</sequence>
<evidence type="ECO:0008006" key="5">
    <source>
        <dbReference type="Google" id="ProtNLM"/>
    </source>
</evidence>
<dbReference type="GeneID" id="92712651"/>
<protein>
    <recommendedName>
        <fullName evidence="5">Nucleotidyltransferase</fullName>
    </recommendedName>
</protein>
<dbReference type="OrthoDB" id="8447821at2"/>
<name>A0A1M6GHM2_9BACE</name>
<accession>A0A1M6GHM2</accession>
<dbReference type="Proteomes" id="UP000286075">
    <property type="component" value="Unassembled WGS sequence"/>
</dbReference>
<dbReference type="eggNOG" id="ENOG5032ZDJ">
    <property type="taxonomic scope" value="Bacteria"/>
</dbReference>
<dbReference type="EMBL" id="QSCF01000004">
    <property type="protein sequence ID" value="RGX80449.1"/>
    <property type="molecule type" value="Genomic_DNA"/>
</dbReference>
<evidence type="ECO:0000313" key="3">
    <source>
        <dbReference type="Proteomes" id="UP000184192"/>
    </source>
</evidence>
<evidence type="ECO:0000313" key="2">
    <source>
        <dbReference type="EMBL" id="SHJ09410.1"/>
    </source>
</evidence>
<dbReference type="RefSeq" id="WP_025830583.1">
    <property type="nucleotide sequence ID" value="NZ_CABMFG010000004.1"/>
</dbReference>
<reference evidence="3" key="1">
    <citation type="submission" date="2016-11" db="EMBL/GenBank/DDBJ databases">
        <authorList>
            <person name="Varghese N."/>
            <person name="Submissions S."/>
        </authorList>
    </citation>
    <scope>NUCLEOTIDE SEQUENCE [LARGE SCALE GENOMIC DNA]</scope>
    <source>
        <strain evidence="3">DSM 26884</strain>
    </source>
</reference>
<gene>
    <name evidence="1" type="ORF">DXA68_04335</name>
    <name evidence="2" type="ORF">SAMN05444350_11535</name>
</gene>
<dbReference type="AlphaFoldDB" id="A0A1M6GHM2"/>
<organism evidence="2 3">
    <name type="scientific">Bacteroides stercorirosoris</name>
    <dbReference type="NCBI Taxonomy" id="871324"/>
    <lineage>
        <taxon>Bacteria</taxon>
        <taxon>Pseudomonadati</taxon>
        <taxon>Bacteroidota</taxon>
        <taxon>Bacteroidia</taxon>
        <taxon>Bacteroidales</taxon>
        <taxon>Bacteroidaceae</taxon>
        <taxon>Bacteroides</taxon>
    </lineage>
</organism>